<dbReference type="Proteomes" id="UP000635606">
    <property type="component" value="Unassembled WGS sequence"/>
</dbReference>
<evidence type="ECO:0008006" key="3">
    <source>
        <dbReference type="Google" id="ProtNLM"/>
    </source>
</evidence>
<evidence type="ECO:0000313" key="1">
    <source>
        <dbReference type="EMBL" id="GIJ72893.1"/>
    </source>
</evidence>
<organism evidence="1 2">
    <name type="scientific">Virgisporangium ochraceum</name>
    <dbReference type="NCBI Taxonomy" id="65505"/>
    <lineage>
        <taxon>Bacteria</taxon>
        <taxon>Bacillati</taxon>
        <taxon>Actinomycetota</taxon>
        <taxon>Actinomycetes</taxon>
        <taxon>Micromonosporales</taxon>
        <taxon>Micromonosporaceae</taxon>
        <taxon>Virgisporangium</taxon>
    </lineage>
</organism>
<keyword evidence="2" id="KW-1185">Reference proteome</keyword>
<gene>
    <name evidence="1" type="ORF">Voc01_078100</name>
</gene>
<protein>
    <recommendedName>
        <fullName evidence="3">Peptidase C39-like domain-containing protein</fullName>
    </recommendedName>
</protein>
<reference evidence="1" key="1">
    <citation type="submission" date="2021-01" db="EMBL/GenBank/DDBJ databases">
        <title>Whole genome shotgun sequence of Virgisporangium ochraceum NBRC 16418.</title>
        <authorList>
            <person name="Komaki H."/>
            <person name="Tamura T."/>
        </authorList>
    </citation>
    <scope>NUCLEOTIDE SEQUENCE</scope>
    <source>
        <strain evidence="1">NBRC 16418</strain>
    </source>
</reference>
<dbReference type="AlphaFoldDB" id="A0A8J4A2D5"/>
<comment type="caution">
    <text evidence="1">The sequence shown here is derived from an EMBL/GenBank/DDBJ whole genome shotgun (WGS) entry which is preliminary data.</text>
</comment>
<dbReference type="RefSeq" id="WP_203932718.1">
    <property type="nucleotide sequence ID" value="NZ_BOPH01000105.1"/>
</dbReference>
<proteinExistence type="predicted"/>
<sequence>MRTYGFIQALRRHPEVTDRPVSVDSLRERFRPRPATSARALLIRMGPFVAATDAFRFTNGFPITGEIAARYAAFVGEELIEQVARAALPGYLEVLTDLRIPNPIPGLPDFTLPDAVIDLVMNRTLARLVGGLVDLGLDPIGSTYGRCGGMAFAANDLYLRGRPVDPRTTIPPEDSPLDGYLLDRLLDSLDLNVRTFLDWLMTLHVMPKVGEFATAALLDAVGAPLGTALRLLVGSRLDIFGLGGADVLLTRTKQQWRTLTRRLDEQAAWPVGIVFGARRNPFDQHQVLAIGYDDPGNGTAELTIWDNNHGNRDHTLRIDFRGDELKVRNYDGDVKGIIAERYEARIPPARV</sequence>
<dbReference type="EMBL" id="BOPH01000105">
    <property type="protein sequence ID" value="GIJ72893.1"/>
    <property type="molecule type" value="Genomic_DNA"/>
</dbReference>
<accession>A0A8J4A2D5</accession>
<evidence type="ECO:0000313" key="2">
    <source>
        <dbReference type="Proteomes" id="UP000635606"/>
    </source>
</evidence>
<name>A0A8J4A2D5_9ACTN</name>